<dbReference type="EMBL" id="VIGD01000005">
    <property type="protein sequence ID" value="TQE91465.1"/>
    <property type="molecule type" value="Genomic_DNA"/>
</dbReference>
<organism evidence="4 5">
    <name type="scientific">Ureibacillus terrenus</name>
    <dbReference type="NCBI Taxonomy" id="118246"/>
    <lineage>
        <taxon>Bacteria</taxon>
        <taxon>Bacillati</taxon>
        <taxon>Bacillota</taxon>
        <taxon>Bacilli</taxon>
        <taxon>Bacillales</taxon>
        <taxon>Caryophanaceae</taxon>
        <taxon>Ureibacillus</taxon>
    </lineage>
</organism>
<evidence type="ECO:0000259" key="3">
    <source>
        <dbReference type="Pfam" id="PF03787"/>
    </source>
</evidence>
<keyword evidence="5" id="KW-1185">Reference proteome</keyword>
<protein>
    <recommendedName>
        <fullName evidence="3">CRISPR type III-associated protein domain-containing protein</fullName>
    </recommendedName>
</protein>
<dbReference type="RefSeq" id="WP_141601780.1">
    <property type="nucleotide sequence ID" value="NZ_JARMSC010000036.1"/>
</dbReference>
<feature type="domain" description="CRISPR type III-associated protein" evidence="3">
    <location>
        <begin position="43"/>
        <end position="199"/>
    </location>
</feature>
<accession>A0A540V3Y7</accession>
<sequence length="234" mass="26208">MTAYIPVEIKYIFKLERTINMGEENNSSNVLKGSEEQKKVVPSPLKIGSGTGKNSSVDNTFKTRKLANSQKVYEIPGTSVKGHFRSTFKKLEHLFDVPAEPIFGEERYAGWAHFSPLRAKTESVHLEWSASTSVDRFRKAAKNHSLRVEEFITLKEGSFLAGEVDGYIPDETNKKEVFALMLAMLATKRFGGDKSTGYGMGRIIIESCKIGDWVLKQSEIEEEILKHLGEGVSK</sequence>
<dbReference type="CDD" id="cd09726">
    <property type="entry name" value="RAMP_I_III"/>
    <property type="match status" value="1"/>
</dbReference>
<evidence type="ECO:0000313" key="4">
    <source>
        <dbReference type="EMBL" id="TQE91465.1"/>
    </source>
</evidence>
<reference evidence="4 5" key="1">
    <citation type="submission" date="2019-06" db="EMBL/GenBank/DDBJ databases">
        <title>Genome sequence of Ureibacillus terrenus.</title>
        <authorList>
            <person name="Maclea K.S."/>
            <person name="Simoes M."/>
        </authorList>
    </citation>
    <scope>NUCLEOTIDE SEQUENCE [LARGE SCALE GENOMIC DNA]</scope>
    <source>
        <strain evidence="4 5">ATCC BAA-384</strain>
    </source>
</reference>
<proteinExistence type="predicted"/>
<dbReference type="InterPro" id="IPR052216">
    <property type="entry name" value="CRISPR_Csm3_endoribonuclease"/>
</dbReference>
<feature type="region of interest" description="Disordered" evidence="2">
    <location>
        <begin position="24"/>
        <end position="60"/>
    </location>
</feature>
<comment type="caution">
    <text evidence="4">The sequence shown here is derived from an EMBL/GenBank/DDBJ whole genome shotgun (WGS) entry which is preliminary data.</text>
</comment>
<dbReference type="InterPro" id="IPR005537">
    <property type="entry name" value="RAMP_III_fam"/>
</dbReference>
<dbReference type="AlphaFoldDB" id="A0A540V3Y7"/>
<dbReference type="GO" id="GO:0051607">
    <property type="term" value="P:defense response to virus"/>
    <property type="evidence" value="ECO:0007669"/>
    <property type="project" value="UniProtKB-KW"/>
</dbReference>
<evidence type="ECO:0000256" key="2">
    <source>
        <dbReference type="SAM" id="MobiDB-lite"/>
    </source>
</evidence>
<gene>
    <name evidence="4" type="ORF">FKZ59_05675</name>
</gene>
<evidence type="ECO:0000313" key="5">
    <source>
        <dbReference type="Proteomes" id="UP000315753"/>
    </source>
</evidence>
<dbReference type="PANTHER" id="PTHR35579">
    <property type="entry name" value="CRISPR SYSTEM CMS ENDORIBONUCLEASE CSM3"/>
    <property type="match status" value="1"/>
</dbReference>
<name>A0A540V3Y7_9BACL</name>
<dbReference type="Proteomes" id="UP000315753">
    <property type="component" value="Unassembled WGS sequence"/>
</dbReference>
<keyword evidence="1" id="KW-0051">Antiviral defense</keyword>
<dbReference type="Pfam" id="PF03787">
    <property type="entry name" value="RAMPs"/>
    <property type="match status" value="1"/>
</dbReference>
<dbReference type="PANTHER" id="PTHR35579:SF3">
    <property type="entry name" value="CRISPR SYSTEM CMS ENDORIBONUCLEASE CSM3"/>
    <property type="match status" value="1"/>
</dbReference>
<evidence type="ECO:0000256" key="1">
    <source>
        <dbReference type="ARBA" id="ARBA00023118"/>
    </source>
</evidence>